<feature type="binding site" evidence="6">
    <location>
        <position position="159"/>
    </location>
    <ligand>
        <name>Mg(2+)</name>
        <dbReference type="ChEBI" id="CHEBI:18420"/>
        <label>1</label>
        <note>catalytic</note>
    </ligand>
</feature>
<accession>A0A4Y1RY57</accession>
<name>A0A4Y1RY57_PRUDU</name>
<dbReference type="GO" id="GO:0000105">
    <property type="term" value="P:L-histidine biosynthetic process"/>
    <property type="evidence" value="ECO:0007669"/>
    <property type="project" value="TreeGrafter"/>
</dbReference>
<organism evidence="8">
    <name type="scientific">Prunus dulcis</name>
    <name type="common">Almond</name>
    <name type="synonym">Amygdalus dulcis</name>
    <dbReference type="NCBI Taxonomy" id="3755"/>
    <lineage>
        <taxon>Eukaryota</taxon>
        <taxon>Viridiplantae</taxon>
        <taxon>Streptophyta</taxon>
        <taxon>Embryophyta</taxon>
        <taxon>Tracheophyta</taxon>
        <taxon>Spermatophyta</taxon>
        <taxon>Magnoliopsida</taxon>
        <taxon>eudicotyledons</taxon>
        <taxon>Gunneridae</taxon>
        <taxon>Pentapetalae</taxon>
        <taxon>rosids</taxon>
        <taxon>fabids</taxon>
        <taxon>Rosales</taxon>
        <taxon>Rosaceae</taxon>
        <taxon>Amygdaloideae</taxon>
        <taxon>Amygdaleae</taxon>
        <taxon>Prunus</taxon>
    </lineage>
</organism>
<dbReference type="InterPro" id="IPR000760">
    <property type="entry name" value="Inositol_monophosphatase-like"/>
</dbReference>
<proteinExistence type="inferred from homology"/>
<feature type="binding site" evidence="6">
    <location>
        <position position="304"/>
    </location>
    <ligand>
        <name>Mg(2+)</name>
        <dbReference type="ChEBI" id="CHEBI:18420"/>
        <label>1</label>
        <note>catalytic</note>
    </ligand>
</feature>
<dbReference type="Pfam" id="PF00459">
    <property type="entry name" value="Inositol_P"/>
    <property type="match status" value="2"/>
</dbReference>
<reference evidence="8" key="1">
    <citation type="journal article" date="2019" name="Science">
        <title>Mutation of a bHLH transcription factor allowed almond domestication.</title>
        <authorList>
            <person name="Sanchez-Perez R."/>
            <person name="Pavan S."/>
            <person name="Mazzeo R."/>
            <person name="Moldovan C."/>
            <person name="Aiese Cigliano R."/>
            <person name="Del Cueto J."/>
            <person name="Ricciardi F."/>
            <person name="Lotti C."/>
            <person name="Ricciardi L."/>
            <person name="Dicenta F."/>
            <person name="Lopez-Marques R.L."/>
            <person name="Lindberg Moller B."/>
        </authorList>
    </citation>
    <scope>NUCLEOTIDE SEQUENCE</scope>
</reference>
<evidence type="ECO:0000256" key="3">
    <source>
        <dbReference type="ARBA" id="ARBA00022723"/>
    </source>
</evidence>
<evidence type="ECO:0000256" key="5">
    <source>
        <dbReference type="ARBA" id="ARBA00022842"/>
    </source>
</evidence>
<dbReference type="PANTHER" id="PTHR43200">
    <property type="entry name" value="PHOSPHATASE"/>
    <property type="match status" value="1"/>
</dbReference>
<dbReference type="InterPro" id="IPR051090">
    <property type="entry name" value="Inositol_monoP_superfamily"/>
</dbReference>
<evidence type="ECO:0000256" key="1">
    <source>
        <dbReference type="ARBA" id="ARBA00001946"/>
    </source>
</evidence>
<dbReference type="Gene3D" id="3.40.190.80">
    <property type="match status" value="1"/>
</dbReference>
<comment type="cofactor">
    <cofactor evidence="1 6">
        <name>Mg(2+)</name>
        <dbReference type="ChEBI" id="CHEBI:18420"/>
    </cofactor>
</comment>
<dbReference type="FunFam" id="3.40.190.80:FF:000013">
    <property type="entry name" value="Inositol monophosphatase"/>
    <property type="match status" value="1"/>
</dbReference>
<dbReference type="EMBL" id="AP019304">
    <property type="protein sequence ID" value="BBH09370.1"/>
    <property type="molecule type" value="Genomic_DNA"/>
</dbReference>
<evidence type="ECO:0000313" key="8">
    <source>
        <dbReference type="EMBL" id="BBH09370.1"/>
    </source>
</evidence>
<dbReference type="AlphaFoldDB" id="A0A4Y1RY57"/>
<keyword evidence="3 6" id="KW-0479">Metal-binding</keyword>
<feature type="binding site" evidence="6">
    <location>
        <position position="138"/>
    </location>
    <ligand>
        <name>Mg(2+)</name>
        <dbReference type="ChEBI" id="CHEBI:18420"/>
        <label>1</label>
        <note>catalytic</note>
    </ligand>
</feature>
<dbReference type="GO" id="GO:0046872">
    <property type="term" value="F:metal ion binding"/>
    <property type="evidence" value="ECO:0007669"/>
    <property type="project" value="UniProtKB-KW"/>
</dbReference>
<evidence type="ECO:0000256" key="4">
    <source>
        <dbReference type="ARBA" id="ARBA00022801"/>
    </source>
</evidence>
<dbReference type="Gene3D" id="3.30.540.10">
    <property type="entry name" value="Fructose-1,6-Bisphosphatase, subunit A, domain 1"/>
    <property type="match status" value="1"/>
</dbReference>
<keyword evidence="5 6" id="KW-0460">Magnesium</keyword>
<dbReference type="PRINTS" id="PR00377">
    <property type="entry name" value="IMPHPHTASES"/>
</dbReference>
<dbReference type="CDD" id="cd01641">
    <property type="entry name" value="Bacterial_IMPase_like_1"/>
    <property type="match status" value="1"/>
</dbReference>
<gene>
    <name evidence="8" type="ORF">Prudu_021844</name>
</gene>
<dbReference type="PROSITE" id="PS00629">
    <property type="entry name" value="IMP_1"/>
    <property type="match status" value="1"/>
</dbReference>
<evidence type="ECO:0000256" key="6">
    <source>
        <dbReference type="PIRSR" id="PIRSR600760-2"/>
    </source>
</evidence>
<comment type="similarity">
    <text evidence="2">Belongs to the inositol monophosphatase superfamily.</text>
</comment>
<evidence type="ECO:0000256" key="7">
    <source>
        <dbReference type="SAM" id="MobiDB-lite"/>
    </source>
</evidence>
<protein>
    <submittedName>
        <fullName evidence="8">Myo-inositol monophosphatase like 2</fullName>
    </submittedName>
</protein>
<feature type="binding site" evidence="6">
    <location>
        <position position="156"/>
    </location>
    <ligand>
        <name>Mg(2+)</name>
        <dbReference type="ChEBI" id="CHEBI:18420"/>
        <label>1</label>
        <note>catalytic</note>
    </ligand>
</feature>
<keyword evidence="4" id="KW-0378">Hydrolase</keyword>
<dbReference type="GO" id="GO:0016791">
    <property type="term" value="F:phosphatase activity"/>
    <property type="evidence" value="ECO:0007669"/>
    <property type="project" value="UniProtKB-ARBA"/>
</dbReference>
<evidence type="ECO:0000256" key="2">
    <source>
        <dbReference type="ARBA" id="ARBA00009759"/>
    </source>
</evidence>
<dbReference type="InterPro" id="IPR020583">
    <property type="entry name" value="Inositol_monoP_metal-BS"/>
</dbReference>
<feature type="binding site" evidence="6">
    <location>
        <position position="158"/>
    </location>
    <ligand>
        <name>Mg(2+)</name>
        <dbReference type="ChEBI" id="CHEBI:18420"/>
        <label>1</label>
        <note>catalytic</note>
    </ligand>
</feature>
<dbReference type="PANTHER" id="PTHR43200:SF6">
    <property type="entry name" value="3'(2'),5'-BISPHOSPHATE NUCLEOTIDASE"/>
    <property type="match status" value="1"/>
</dbReference>
<dbReference type="FunFam" id="3.30.540.10:FF:000021">
    <property type="entry name" value="Inositol monophosphatase"/>
    <property type="match status" value="1"/>
</dbReference>
<dbReference type="SUPFAM" id="SSF56655">
    <property type="entry name" value="Carbohydrate phosphatase"/>
    <property type="match status" value="1"/>
</dbReference>
<sequence>MLSQVPKPLSFFQNPSPSIPIPNPTTPTLRFSTPKPSLSLLRLPLSPRRLTLAMASDPGRPDSTVPLQPKSFELDQFSEVANKVADASGEVIRKFFRQKFDILDKKDSSPVTIADQTAEETMVSILLENFPSHAVYGEENGWKCKEKAADYVWVLDPIDGTKSFITGKPVFGTLIALLQRGKPNSEMKIKNRVREGKKMGAIVTSALILGIIDQPILRERWVGMSGRKTTLNGQVVSTRNCANLAQAYLYTTSPHLFSPEAEEAFIRVRNKVKVPLYGCDCYAYALLASGFVDLVVESGLKPYDFLSLIPVIEGAGGVITDWKGHQLYWEASPNSHVTSKLFSKLMCHIALARFT</sequence>
<feature type="region of interest" description="Disordered" evidence="7">
    <location>
        <begin position="1"/>
        <end position="28"/>
    </location>
</feature>